<evidence type="ECO:0000313" key="1">
    <source>
        <dbReference type="EMBL" id="CAA9441638.1"/>
    </source>
</evidence>
<dbReference type="AlphaFoldDB" id="A0A6J4QGY5"/>
<proteinExistence type="predicted"/>
<gene>
    <name evidence="1" type="ORF">AVDCRST_MAG28-457</name>
</gene>
<accession>A0A6J4QGY5</accession>
<protein>
    <submittedName>
        <fullName evidence="1">Uncharacterized protein</fullName>
    </submittedName>
</protein>
<reference evidence="1" key="1">
    <citation type="submission" date="2020-02" db="EMBL/GenBank/DDBJ databases">
        <authorList>
            <person name="Meier V. D."/>
        </authorList>
    </citation>
    <scope>NUCLEOTIDE SEQUENCE</scope>
    <source>
        <strain evidence="1">AVDCRST_MAG28</strain>
    </source>
</reference>
<name>A0A6J4QGY5_9ACTN</name>
<organism evidence="1">
    <name type="scientific">uncultured Rubrobacteraceae bacterium</name>
    <dbReference type="NCBI Taxonomy" id="349277"/>
    <lineage>
        <taxon>Bacteria</taxon>
        <taxon>Bacillati</taxon>
        <taxon>Actinomycetota</taxon>
        <taxon>Rubrobacteria</taxon>
        <taxon>Rubrobacterales</taxon>
        <taxon>Rubrobacteraceae</taxon>
        <taxon>environmental samples</taxon>
    </lineage>
</organism>
<sequence>MTDQKEDNLGVRRVTNVHASWTEGPERGAHGAFTIQLILSDGAEEYVLQPTADDAKAQLAILERSEVTYFDLSRRVLIPSSIKLG</sequence>
<dbReference type="EMBL" id="CADCVE010000011">
    <property type="protein sequence ID" value="CAA9441638.1"/>
    <property type="molecule type" value="Genomic_DNA"/>
</dbReference>